<accession>I3URE5</accession>
<dbReference type="KEGG" id="ppi:YSA_02399"/>
<dbReference type="HOGENOM" id="CLU_3347496_0_0_6"/>
<dbReference type="EMBL" id="CP003588">
    <property type="protein sequence ID" value="AFK68066.1"/>
    <property type="molecule type" value="Genomic_DNA"/>
</dbReference>
<evidence type="ECO:0000313" key="1">
    <source>
        <dbReference type="EMBL" id="AFK68066.1"/>
    </source>
</evidence>
<name>I3URE5_PSEPU</name>
<protein>
    <submittedName>
        <fullName evidence="1">Uncharacterized protein</fullName>
    </submittedName>
</protein>
<gene>
    <name evidence="1" type="ORF">YSA_02399</name>
</gene>
<dbReference type="AlphaFoldDB" id="I3URE5"/>
<evidence type="ECO:0000313" key="2">
    <source>
        <dbReference type="Proteomes" id="UP000005268"/>
    </source>
</evidence>
<sequence length="37" mass="4107">MDNSVDNPLSYPSNPRELGALVKLTIFSPAKNSVFFH</sequence>
<proteinExistence type="predicted"/>
<dbReference type="Proteomes" id="UP000005268">
    <property type="component" value="Chromosome"/>
</dbReference>
<reference evidence="1 2" key="1">
    <citation type="journal article" date="2012" name="J. Bacteriol.">
        <title>Complete Genome Sequence of the Naphthalene-Degrading Pseudomonas putida Strain ND6.</title>
        <authorList>
            <person name="Li S."/>
            <person name="Zhao H."/>
            <person name="Li Y."/>
            <person name="Niu S."/>
            <person name="Cai B."/>
        </authorList>
    </citation>
    <scope>NUCLEOTIDE SEQUENCE [LARGE SCALE GENOMIC DNA]</scope>
    <source>
        <strain evidence="1 2">ND6</strain>
    </source>
</reference>
<organism evidence="1 2">
    <name type="scientific">Pseudomonas putida ND6</name>
    <dbReference type="NCBI Taxonomy" id="231023"/>
    <lineage>
        <taxon>Bacteria</taxon>
        <taxon>Pseudomonadati</taxon>
        <taxon>Pseudomonadota</taxon>
        <taxon>Gammaproteobacteria</taxon>
        <taxon>Pseudomonadales</taxon>
        <taxon>Pseudomonadaceae</taxon>
        <taxon>Pseudomonas</taxon>
    </lineage>
</organism>